<dbReference type="GO" id="GO:0004479">
    <property type="term" value="F:methionyl-tRNA formyltransferase activity"/>
    <property type="evidence" value="ECO:0007669"/>
    <property type="project" value="UniProtKB-EC"/>
</dbReference>
<evidence type="ECO:0000313" key="8">
    <source>
        <dbReference type="Proteomes" id="UP000178372"/>
    </source>
</evidence>
<name>A0A1F7GAP7_9BACT</name>
<gene>
    <name evidence="7" type="ORF">A2690_00795</name>
</gene>
<evidence type="ECO:0000259" key="6">
    <source>
        <dbReference type="Pfam" id="PF02911"/>
    </source>
</evidence>
<dbReference type="PANTHER" id="PTHR11138">
    <property type="entry name" value="METHIONYL-TRNA FORMYLTRANSFERASE"/>
    <property type="match status" value="1"/>
</dbReference>
<dbReference type="Pfam" id="PF02911">
    <property type="entry name" value="Formyl_trans_C"/>
    <property type="match status" value="1"/>
</dbReference>
<proteinExistence type="inferred from homology"/>
<evidence type="ECO:0000256" key="1">
    <source>
        <dbReference type="ARBA" id="ARBA00010699"/>
    </source>
</evidence>
<accession>A0A1F7GAP7</accession>
<keyword evidence="4" id="KW-0648">Protein biosynthesis</keyword>
<feature type="domain" description="Formyl transferase C-terminal" evidence="6">
    <location>
        <begin position="242"/>
        <end position="290"/>
    </location>
</feature>
<dbReference type="InterPro" id="IPR036477">
    <property type="entry name" value="Formyl_transf_N_sf"/>
</dbReference>
<dbReference type="GO" id="GO:0005829">
    <property type="term" value="C:cytosol"/>
    <property type="evidence" value="ECO:0007669"/>
    <property type="project" value="TreeGrafter"/>
</dbReference>
<feature type="domain" description="Formyl transferase N-terminal" evidence="5">
    <location>
        <begin position="8"/>
        <end position="169"/>
    </location>
</feature>
<dbReference type="InterPro" id="IPR011034">
    <property type="entry name" value="Formyl_transferase-like_C_sf"/>
</dbReference>
<evidence type="ECO:0000256" key="2">
    <source>
        <dbReference type="ARBA" id="ARBA00012261"/>
    </source>
</evidence>
<evidence type="ECO:0000313" key="7">
    <source>
        <dbReference type="EMBL" id="OGK15977.1"/>
    </source>
</evidence>
<comment type="caution">
    <text evidence="7">The sequence shown here is derived from an EMBL/GenBank/DDBJ whole genome shotgun (WGS) entry which is preliminary data.</text>
</comment>
<evidence type="ECO:0000256" key="3">
    <source>
        <dbReference type="ARBA" id="ARBA00022679"/>
    </source>
</evidence>
<dbReference type="InterPro" id="IPR002376">
    <property type="entry name" value="Formyl_transf_N"/>
</dbReference>
<sequence length="310" mass="35624">MRQSKVGFFGTPEFAADLLEKIIATLPVDISFVVTQPDAPIGRKKIITPSPVKQIAQKHGIKIYESLEIPESEFKKIDLAIIYYYGKIIPRRFLDFPKYGFWNIHFSRLPQYRGPTPATFSLIMGDTQTAVSLVLTHAKMDYGPLISQDIVSIDDQTTRLELEKKLHDMLPGILEREFNNIKINTQKLSEQDHDKATYTLFPTRDHGFVSIETLKKAMNNEPLTTNEIPSLIKDYLEKNKIDDGSIDLQNSGKVIFNYYRGLHFWPGIWTKVYGKRMKILDAGFENSRFAIKMSQFEGKTPEPFRSIIEI</sequence>
<dbReference type="InterPro" id="IPR005793">
    <property type="entry name" value="Formyl_trans_C"/>
</dbReference>
<dbReference type="Pfam" id="PF00551">
    <property type="entry name" value="Formyl_trans_N"/>
    <property type="match status" value="1"/>
</dbReference>
<comment type="similarity">
    <text evidence="1">Belongs to the Fmt family.</text>
</comment>
<organism evidence="7 8">
    <name type="scientific">Candidatus Roizmanbacteria bacterium RIFCSPHIGHO2_01_FULL_39_12b</name>
    <dbReference type="NCBI Taxonomy" id="1802030"/>
    <lineage>
        <taxon>Bacteria</taxon>
        <taxon>Candidatus Roizmaniibacteriota</taxon>
    </lineage>
</organism>
<dbReference type="AlphaFoldDB" id="A0A1F7GAP7"/>
<dbReference type="InterPro" id="IPR041711">
    <property type="entry name" value="Met-tRNA-FMT_N"/>
</dbReference>
<dbReference type="CDD" id="cd08704">
    <property type="entry name" value="Met_tRNA_FMT_C"/>
    <property type="match status" value="1"/>
</dbReference>
<dbReference type="EC" id="2.1.2.9" evidence="2"/>
<dbReference type="CDD" id="cd08646">
    <property type="entry name" value="FMT_core_Met-tRNA-FMT_N"/>
    <property type="match status" value="1"/>
</dbReference>
<dbReference type="SUPFAM" id="SSF53328">
    <property type="entry name" value="Formyltransferase"/>
    <property type="match status" value="1"/>
</dbReference>
<protein>
    <recommendedName>
        <fullName evidence="2">methionyl-tRNA formyltransferase</fullName>
        <ecNumber evidence="2">2.1.2.9</ecNumber>
    </recommendedName>
</protein>
<reference evidence="7 8" key="1">
    <citation type="journal article" date="2016" name="Nat. Commun.">
        <title>Thousands of microbial genomes shed light on interconnected biogeochemical processes in an aquifer system.</title>
        <authorList>
            <person name="Anantharaman K."/>
            <person name="Brown C.T."/>
            <person name="Hug L.A."/>
            <person name="Sharon I."/>
            <person name="Castelle C.J."/>
            <person name="Probst A.J."/>
            <person name="Thomas B.C."/>
            <person name="Singh A."/>
            <person name="Wilkins M.J."/>
            <person name="Karaoz U."/>
            <person name="Brodie E.L."/>
            <person name="Williams K.H."/>
            <person name="Hubbard S.S."/>
            <person name="Banfield J.F."/>
        </authorList>
    </citation>
    <scope>NUCLEOTIDE SEQUENCE [LARGE SCALE GENOMIC DNA]</scope>
</reference>
<evidence type="ECO:0000256" key="4">
    <source>
        <dbReference type="ARBA" id="ARBA00022917"/>
    </source>
</evidence>
<keyword evidence="3" id="KW-0808">Transferase</keyword>
<dbReference type="Proteomes" id="UP000178372">
    <property type="component" value="Unassembled WGS sequence"/>
</dbReference>
<dbReference type="InterPro" id="IPR044135">
    <property type="entry name" value="Met-tRNA-FMT_C"/>
</dbReference>
<dbReference type="SUPFAM" id="SSF50486">
    <property type="entry name" value="FMT C-terminal domain-like"/>
    <property type="match status" value="1"/>
</dbReference>
<dbReference type="Gene3D" id="3.40.50.12230">
    <property type="match status" value="1"/>
</dbReference>
<dbReference type="EMBL" id="MFZF01000022">
    <property type="protein sequence ID" value="OGK15977.1"/>
    <property type="molecule type" value="Genomic_DNA"/>
</dbReference>
<dbReference type="PANTHER" id="PTHR11138:SF5">
    <property type="entry name" value="METHIONYL-TRNA FORMYLTRANSFERASE, MITOCHONDRIAL"/>
    <property type="match status" value="1"/>
</dbReference>
<evidence type="ECO:0000259" key="5">
    <source>
        <dbReference type="Pfam" id="PF00551"/>
    </source>
</evidence>